<dbReference type="OrthoDB" id="1456570at2"/>
<dbReference type="Proteomes" id="UP000001822">
    <property type="component" value="Chromosome"/>
</dbReference>
<evidence type="ECO:0000313" key="3">
    <source>
        <dbReference type="Proteomes" id="UP000001822"/>
    </source>
</evidence>
<name>A0A6N4SMI5_CYTH3</name>
<sequence>MEKSDKSEEDKLQCPCCDYFTLEKRGGYDICPICFWEDDGMDLNTIDNHSGPNHMTLREGRLNFIKLGACDLSMIKNVLNASERKNFRFEKRVS</sequence>
<proteinExistence type="predicted"/>
<dbReference type="InterPro" id="IPR025983">
    <property type="entry name" value="Cys_rich_CPCC"/>
</dbReference>
<dbReference type="AlphaFoldDB" id="A0A6N4SMI5"/>
<protein>
    <recommendedName>
        <fullName evidence="1">Cysteine-rich CPCC domain-containing protein</fullName>
    </recommendedName>
</protein>
<keyword evidence="3" id="KW-1185">Reference proteome</keyword>
<dbReference type="EMBL" id="CP000383">
    <property type="protein sequence ID" value="ABG57481.1"/>
    <property type="molecule type" value="Genomic_DNA"/>
</dbReference>
<reference evidence="2 3" key="1">
    <citation type="journal article" date="2007" name="Appl. Environ. Microbiol.">
        <title>Genome sequence of the cellulolytic gliding bacterium Cytophaga hutchinsonii.</title>
        <authorList>
            <person name="Xie G."/>
            <person name="Bruce D.C."/>
            <person name="Challacombe J.F."/>
            <person name="Chertkov O."/>
            <person name="Detter J.C."/>
            <person name="Gilna P."/>
            <person name="Han C.S."/>
            <person name="Lucas S."/>
            <person name="Misra M."/>
            <person name="Myers G.L."/>
            <person name="Richardson P."/>
            <person name="Tapia R."/>
            <person name="Thayer N."/>
            <person name="Thompson L.S."/>
            <person name="Brettin T.S."/>
            <person name="Henrissat B."/>
            <person name="Wilson D.B."/>
            <person name="McBride M.J."/>
        </authorList>
    </citation>
    <scope>NUCLEOTIDE SEQUENCE [LARGE SCALE GENOMIC DNA]</scope>
    <source>
        <strain evidence="3">ATCC 33406 / DSM 1761 / CIP 103989 / NBRC 15051 / NCIMB 9469 / D465</strain>
    </source>
</reference>
<dbReference type="RefSeq" id="WP_011583597.1">
    <property type="nucleotide sequence ID" value="NC_008255.1"/>
</dbReference>
<organism evidence="2 3">
    <name type="scientific">Cytophaga hutchinsonii (strain ATCC 33406 / DSM 1761 / CIP 103989 / NBRC 15051 / NCIMB 9469 / D465)</name>
    <dbReference type="NCBI Taxonomy" id="269798"/>
    <lineage>
        <taxon>Bacteria</taxon>
        <taxon>Pseudomonadati</taxon>
        <taxon>Bacteroidota</taxon>
        <taxon>Cytophagia</taxon>
        <taxon>Cytophagales</taxon>
        <taxon>Cytophagaceae</taxon>
        <taxon>Cytophaga</taxon>
    </lineage>
</organism>
<dbReference type="Pfam" id="PF14206">
    <property type="entry name" value="Cys_rich_CPCC"/>
    <property type="match status" value="1"/>
</dbReference>
<evidence type="ECO:0000313" key="2">
    <source>
        <dbReference type="EMBL" id="ABG57481.1"/>
    </source>
</evidence>
<feature type="domain" description="Cysteine-rich CPCC" evidence="1">
    <location>
        <begin position="13"/>
        <end position="84"/>
    </location>
</feature>
<evidence type="ECO:0000259" key="1">
    <source>
        <dbReference type="Pfam" id="PF14206"/>
    </source>
</evidence>
<dbReference type="KEGG" id="chu:CHU_0189"/>
<accession>A0A6N4SMI5</accession>
<gene>
    <name evidence="2" type="ordered locus">CHU_0189</name>
</gene>